<dbReference type="RefSeq" id="WP_015782108.1">
    <property type="nucleotide sequence ID" value="NC_013162.1"/>
</dbReference>
<evidence type="ECO:0000313" key="2">
    <source>
        <dbReference type="Proteomes" id="UP000006650"/>
    </source>
</evidence>
<dbReference type="KEGG" id="coc:Coch_0876"/>
<name>C7M985_CAPOD</name>
<dbReference type="HOGENOM" id="CLU_1084430_0_0_10"/>
<proteinExistence type="predicted"/>
<dbReference type="GeneID" id="29674774"/>
<organism evidence="1 2">
    <name type="scientific">Capnocytophaga ochracea (strain ATCC 27872 / DSM 7271 / CCUG 9716 / JCM 12966 / NCTC 12371 / SS31 / VPI 2845)</name>
    <name type="common">Bacteroides ochraceus</name>
    <dbReference type="NCBI Taxonomy" id="521097"/>
    <lineage>
        <taxon>Bacteria</taxon>
        <taxon>Pseudomonadati</taxon>
        <taxon>Bacteroidota</taxon>
        <taxon>Flavobacteriia</taxon>
        <taxon>Flavobacteriales</taxon>
        <taxon>Flavobacteriaceae</taxon>
        <taxon>Capnocytophaga</taxon>
    </lineage>
</organism>
<dbReference type="AlphaFoldDB" id="C7M985"/>
<reference evidence="1 2" key="1">
    <citation type="journal article" date="2009" name="Stand. Genomic Sci.">
        <title>Complete genome sequence of Capnocytophaga ochracea type strain (VPI 2845).</title>
        <authorList>
            <person name="Mavrommatis K."/>
            <person name="Gronow S."/>
            <person name="Saunders E."/>
            <person name="Land M."/>
            <person name="Lapidus A."/>
            <person name="Copeland A."/>
            <person name="Glavina Del Rio T."/>
            <person name="Nolan M."/>
            <person name="Lucas S."/>
            <person name="Chen F."/>
            <person name="Tice H."/>
            <person name="Cheng J.F."/>
            <person name="Bruce D."/>
            <person name="Goodwin L."/>
            <person name="Pitluck S."/>
            <person name="Pati A."/>
            <person name="Ivanova N."/>
            <person name="Chen A."/>
            <person name="Palaniappan K."/>
            <person name="Chain P."/>
            <person name="Hauser L."/>
            <person name="Chang Y.J."/>
            <person name="Jeffries C.D."/>
            <person name="Brettin T."/>
            <person name="Detter J.C."/>
            <person name="Han C."/>
            <person name="Bristow J."/>
            <person name="Goker M."/>
            <person name="Rohde M."/>
            <person name="Eisen J.A."/>
            <person name="Markowitz V."/>
            <person name="Kyrpides N.C."/>
            <person name="Klenk H.P."/>
            <person name="Hugenholtz P."/>
        </authorList>
    </citation>
    <scope>NUCLEOTIDE SEQUENCE [LARGE SCALE GENOMIC DNA]</scope>
    <source>
        <strain evidence="2">ATCC 27872 / DSM 7271 / JCM 12966 / VPI 2845</strain>
    </source>
</reference>
<gene>
    <name evidence="1" type="ordered locus">Coch_0876</name>
</gene>
<dbReference type="EMBL" id="CP001632">
    <property type="protein sequence ID" value="ACU92431.1"/>
    <property type="molecule type" value="Genomic_DNA"/>
</dbReference>
<protein>
    <submittedName>
        <fullName evidence="1">Uncharacterized protein</fullName>
    </submittedName>
</protein>
<sequence length="245" mass="28680">MKQYNIYPTLLDSFTNYLNSSVIYQQFWGSSEAPTLTEEEYERQAFQELINRINRVPFESEAADKGTAFNEIIDCIVEGRKSTKIDIHSEGEVITATINGRIFVFSKELAKSIATPLKEENALTQYRVEGTISTQYGEVFLYGYLDYLLPFKVVDLKTTGKYNAFKYRNNWQHIVYPYCLNQQGVEISNFEYLVTDFKSVYKETYAYMPKLDMPRLNEVCERFIEFLESNRELITDKKIFNEKTA</sequence>
<accession>C7M985</accession>
<dbReference type="STRING" id="521097.Coch_0876"/>
<keyword evidence="2" id="KW-1185">Reference proteome</keyword>
<evidence type="ECO:0000313" key="1">
    <source>
        <dbReference type="EMBL" id="ACU92431.1"/>
    </source>
</evidence>
<dbReference type="Proteomes" id="UP000006650">
    <property type="component" value="Chromosome"/>
</dbReference>
<dbReference type="eggNOG" id="ENOG502Z9WD">
    <property type="taxonomic scope" value="Bacteria"/>
</dbReference>